<dbReference type="InterPro" id="IPR031158">
    <property type="entry name" value="GH10_AS"/>
</dbReference>
<keyword evidence="2 6" id="KW-0119">Carbohydrate metabolism</keyword>
<feature type="transmembrane region" description="Helical" evidence="7">
    <location>
        <begin position="6"/>
        <end position="24"/>
    </location>
</feature>
<proteinExistence type="inferred from homology"/>
<keyword evidence="3 6" id="KW-0326">Glycosidase</keyword>
<reference evidence="10" key="1">
    <citation type="submission" date="2016-10" db="EMBL/GenBank/DDBJ databases">
        <authorList>
            <person name="Varghese N."/>
            <person name="Submissions S."/>
        </authorList>
    </citation>
    <scope>NUCLEOTIDE SEQUENCE [LARGE SCALE GENOMIC DNA]</scope>
    <source>
        <strain evidence="10">DSM 17933</strain>
    </source>
</reference>
<keyword evidence="7" id="KW-0472">Membrane</keyword>
<feature type="active site" description="Nucleophile" evidence="5">
    <location>
        <position position="267"/>
    </location>
</feature>
<dbReference type="Pfam" id="PF00331">
    <property type="entry name" value="Glyco_hydro_10"/>
    <property type="match status" value="1"/>
</dbReference>
<dbReference type="PANTHER" id="PTHR31490">
    <property type="entry name" value="GLYCOSYL HYDROLASE"/>
    <property type="match status" value="1"/>
</dbReference>
<dbReference type="EC" id="3.2.1.8" evidence="6"/>
<dbReference type="OrthoDB" id="1032269at2"/>
<dbReference type="AlphaFoldDB" id="A0A1G8CSH9"/>
<dbReference type="GO" id="GO:0031176">
    <property type="term" value="F:endo-1,4-beta-xylanase activity"/>
    <property type="evidence" value="ECO:0007669"/>
    <property type="project" value="UniProtKB-EC"/>
</dbReference>
<evidence type="ECO:0000259" key="8">
    <source>
        <dbReference type="PROSITE" id="PS51760"/>
    </source>
</evidence>
<keyword evidence="7" id="KW-1133">Transmembrane helix</keyword>
<dbReference type="EMBL" id="FNCH01000026">
    <property type="protein sequence ID" value="SDH48456.1"/>
    <property type="molecule type" value="Genomic_DNA"/>
</dbReference>
<accession>A0A1G8CSH9</accession>
<keyword evidence="10" id="KW-1185">Reference proteome</keyword>
<dbReference type="PRINTS" id="PR00134">
    <property type="entry name" value="GLHYDRLASE10"/>
</dbReference>
<dbReference type="InterPro" id="IPR001000">
    <property type="entry name" value="GH10_dom"/>
</dbReference>
<sequence>MRKSNIIPYLAFLLLITGIIFSAYKSKEVSTKGLKDYYRKYFPIGVAVTPWDLSGDKRNLILNQFNSITAENVMKMGPIHPMEDTYNWKMADSIASFARLNGLKLRGHCLVWHKQTPSWLFKGEDGNMVSKEVLLKRLKEHINTVVSRYKKDIYAWDVVNEVIADDSAYFRKSPLYEIAGEDFVEMAFRYAHQADPNAQLFYNDYNTEQPLKREKIYKMLKGLLAKGVPIHGIGLQGHWSVNNPSRSELEKSIALFSTLGLKIQITELDVSVYSGNQGGRLIQGNTSSNTEQFTPEMEEKQLQQYKMIFEVLRKYKTNITGVTFWNLSDKYSWLDNRGRKNYPLLFDQNLMPKKAFYEVTKF</sequence>
<keyword evidence="4 6" id="KW-0624">Polysaccharide degradation</keyword>
<protein>
    <recommendedName>
        <fullName evidence="6">Beta-xylanase</fullName>
        <ecNumber evidence="6">3.2.1.8</ecNumber>
    </recommendedName>
</protein>
<dbReference type="STRING" id="405671.SAMN05421827_12626"/>
<evidence type="ECO:0000256" key="7">
    <source>
        <dbReference type="SAM" id="Phobius"/>
    </source>
</evidence>
<comment type="catalytic activity">
    <reaction evidence="6">
        <text>Endohydrolysis of (1-&gt;4)-beta-D-xylosidic linkages in xylans.</text>
        <dbReference type="EC" id="3.2.1.8"/>
    </reaction>
</comment>
<dbReference type="GO" id="GO:0045493">
    <property type="term" value="P:xylan catabolic process"/>
    <property type="evidence" value="ECO:0007669"/>
    <property type="project" value="UniProtKB-KW"/>
</dbReference>
<keyword evidence="9" id="KW-0858">Xylan degradation</keyword>
<evidence type="ECO:0000256" key="6">
    <source>
        <dbReference type="RuleBase" id="RU361174"/>
    </source>
</evidence>
<evidence type="ECO:0000256" key="1">
    <source>
        <dbReference type="ARBA" id="ARBA00022801"/>
    </source>
</evidence>
<evidence type="ECO:0000313" key="10">
    <source>
        <dbReference type="Proteomes" id="UP000199643"/>
    </source>
</evidence>
<evidence type="ECO:0000256" key="4">
    <source>
        <dbReference type="ARBA" id="ARBA00023326"/>
    </source>
</evidence>
<dbReference type="PANTHER" id="PTHR31490:SF90">
    <property type="entry name" value="ENDO-1,4-BETA-XYLANASE A"/>
    <property type="match status" value="1"/>
</dbReference>
<dbReference type="PROSITE" id="PS51760">
    <property type="entry name" value="GH10_2"/>
    <property type="match status" value="1"/>
</dbReference>
<evidence type="ECO:0000256" key="5">
    <source>
        <dbReference type="PROSITE-ProRule" id="PRU10061"/>
    </source>
</evidence>
<dbReference type="RefSeq" id="WP_090503896.1">
    <property type="nucleotide sequence ID" value="NZ_FNCH01000026.1"/>
</dbReference>
<dbReference type="PROSITE" id="PS00591">
    <property type="entry name" value="GH10_1"/>
    <property type="match status" value="1"/>
</dbReference>
<evidence type="ECO:0000313" key="9">
    <source>
        <dbReference type="EMBL" id="SDH48456.1"/>
    </source>
</evidence>
<dbReference type="InterPro" id="IPR017853">
    <property type="entry name" value="GH"/>
</dbReference>
<organism evidence="9 10">
    <name type="scientific">Pedobacter terrae</name>
    <dbReference type="NCBI Taxonomy" id="405671"/>
    <lineage>
        <taxon>Bacteria</taxon>
        <taxon>Pseudomonadati</taxon>
        <taxon>Bacteroidota</taxon>
        <taxon>Sphingobacteriia</taxon>
        <taxon>Sphingobacteriales</taxon>
        <taxon>Sphingobacteriaceae</taxon>
        <taxon>Pedobacter</taxon>
    </lineage>
</organism>
<comment type="similarity">
    <text evidence="6">Belongs to the glycosyl hydrolase 10 (cellulase F) family.</text>
</comment>
<evidence type="ECO:0000256" key="3">
    <source>
        <dbReference type="ARBA" id="ARBA00023295"/>
    </source>
</evidence>
<gene>
    <name evidence="9" type="ORF">SAMN05421827_12626</name>
</gene>
<dbReference type="InterPro" id="IPR044846">
    <property type="entry name" value="GH10"/>
</dbReference>
<keyword evidence="7" id="KW-0812">Transmembrane</keyword>
<name>A0A1G8CSH9_9SPHI</name>
<dbReference type="Gene3D" id="3.20.20.80">
    <property type="entry name" value="Glycosidases"/>
    <property type="match status" value="1"/>
</dbReference>
<dbReference type="Proteomes" id="UP000199643">
    <property type="component" value="Unassembled WGS sequence"/>
</dbReference>
<feature type="domain" description="GH10" evidence="8">
    <location>
        <begin position="28"/>
        <end position="362"/>
    </location>
</feature>
<dbReference type="SMART" id="SM00633">
    <property type="entry name" value="Glyco_10"/>
    <property type="match status" value="1"/>
</dbReference>
<dbReference type="SUPFAM" id="SSF51445">
    <property type="entry name" value="(Trans)glycosidases"/>
    <property type="match status" value="1"/>
</dbReference>
<keyword evidence="1 6" id="KW-0378">Hydrolase</keyword>
<evidence type="ECO:0000256" key="2">
    <source>
        <dbReference type="ARBA" id="ARBA00023277"/>
    </source>
</evidence>